<feature type="domain" description="Amidase" evidence="1">
    <location>
        <begin position="26"/>
        <end position="120"/>
    </location>
</feature>
<name>A0A1G4B8D1_9PEZI</name>
<dbReference type="SUPFAM" id="SSF75304">
    <property type="entry name" value="Amidase signature (AS) enzymes"/>
    <property type="match status" value="1"/>
</dbReference>
<gene>
    <name evidence="2" type="ORF">CORC01_07106</name>
</gene>
<evidence type="ECO:0000259" key="1">
    <source>
        <dbReference type="Pfam" id="PF01425"/>
    </source>
</evidence>
<dbReference type="Pfam" id="PF01425">
    <property type="entry name" value="Amidase"/>
    <property type="match status" value="2"/>
</dbReference>
<accession>A0A1G4B8D1</accession>
<dbReference type="STRING" id="1209926.A0A1G4B8D1"/>
<dbReference type="PANTHER" id="PTHR42678">
    <property type="entry name" value="AMIDASE"/>
    <property type="match status" value="1"/>
</dbReference>
<dbReference type="EMBL" id="MJBS01000055">
    <property type="protein sequence ID" value="OHE97691.1"/>
    <property type="molecule type" value="Genomic_DNA"/>
</dbReference>
<dbReference type="RefSeq" id="XP_022474844.1">
    <property type="nucleotide sequence ID" value="XM_022618744.1"/>
</dbReference>
<dbReference type="PANTHER" id="PTHR42678:SF34">
    <property type="entry name" value="OS04G0183300 PROTEIN"/>
    <property type="match status" value="1"/>
</dbReference>
<keyword evidence="3" id="KW-1185">Reference proteome</keyword>
<sequence>MAFNVLTSTATELSRLLARREVTAVELTKAYLEQIRKHNKAGAHLNAIISVVPEEQLLETASKLDQERAEGRVRSPYHGIPFVVKDNIWTAASFGLPTTCGAWALKEAKAKNNADVVQAVLNGWLQGVWRLHRLFGGWRTPAGSSSGSAIAAAVGMAPFALGTETEGSVLQPSDRASLYSIKPTIGKISTRGCLPGIKLTDVVGPMTKSPEDLAAFLDILTPIKDVSHVDFLTGAFKDLRIGFLDTKQWLSGPAIETVNAAIDLVEKSGAKVKRNVALVSSEDDKKFNDLISNDLRKGFEEFAEGLDQAPVKTLQELVDFNREHASECLPEGTSDQQYIEDVVKAADLSAEKYQEYTTTLRLNTGAEGLDAVFRENEIDVLNGPPTGRGTSVAILAGYPVGTLPLGYARFNGRAFGLTVIAPTNAEPLILRIMSAWDAIVFKRQPPPKLMSWEADVPEM</sequence>
<dbReference type="InterPro" id="IPR023631">
    <property type="entry name" value="Amidase_dom"/>
</dbReference>
<dbReference type="InterPro" id="IPR036928">
    <property type="entry name" value="AS_sf"/>
</dbReference>
<evidence type="ECO:0000313" key="3">
    <source>
        <dbReference type="Proteomes" id="UP000176998"/>
    </source>
</evidence>
<evidence type="ECO:0000313" key="2">
    <source>
        <dbReference type="EMBL" id="OHE97691.1"/>
    </source>
</evidence>
<dbReference type="Gene3D" id="3.90.1300.10">
    <property type="entry name" value="Amidase signature (AS) domain"/>
    <property type="match status" value="1"/>
</dbReference>
<protein>
    <recommendedName>
        <fullName evidence="1">Amidase domain-containing protein</fullName>
    </recommendedName>
</protein>
<dbReference type="GeneID" id="34560254"/>
<comment type="caution">
    <text evidence="2">The sequence shown here is derived from an EMBL/GenBank/DDBJ whole genome shotgun (WGS) entry which is preliminary data.</text>
</comment>
<proteinExistence type="predicted"/>
<dbReference type="AlphaFoldDB" id="A0A1G4B8D1"/>
<reference evidence="2 3" key="1">
    <citation type="submission" date="2016-09" db="EMBL/GenBank/DDBJ databases">
        <authorList>
            <person name="Capua I."/>
            <person name="De Benedictis P."/>
            <person name="Joannis T."/>
            <person name="Lombin L.H."/>
            <person name="Cattoli G."/>
        </authorList>
    </citation>
    <scope>NUCLEOTIDE SEQUENCE [LARGE SCALE GENOMIC DNA]</scope>
    <source>
        <strain evidence="2 3">IMI 309357</strain>
    </source>
</reference>
<feature type="domain" description="Amidase" evidence="1">
    <location>
        <begin position="139"/>
        <end position="428"/>
    </location>
</feature>
<dbReference type="OrthoDB" id="566138at2759"/>
<dbReference type="Proteomes" id="UP000176998">
    <property type="component" value="Unassembled WGS sequence"/>
</dbReference>
<organism evidence="2 3">
    <name type="scientific">Colletotrichum orchidophilum</name>
    <dbReference type="NCBI Taxonomy" id="1209926"/>
    <lineage>
        <taxon>Eukaryota</taxon>
        <taxon>Fungi</taxon>
        <taxon>Dikarya</taxon>
        <taxon>Ascomycota</taxon>
        <taxon>Pezizomycotina</taxon>
        <taxon>Sordariomycetes</taxon>
        <taxon>Hypocreomycetidae</taxon>
        <taxon>Glomerellales</taxon>
        <taxon>Glomerellaceae</taxon>
        <taxon>Colletotrichum</taxon>
    </lineage>
</organism>